<gene>
    <name evidence="2" type="ORF">GN244_ATG05125</name>
</gene>
<proteinExistence type="predicted"/>
<keyword evidence="3" id="KW-1185">Reference proteome</keyword>
<evidence type="ECO:0000313" key="3">
    <source>
        <dbReference type="Proteomes" id="UP000602510"/>
    </source>
</evidence>
<name>A0A833WYR2_PHYIN</name>
<accession>A0A833WYR2</accession>
<evidence type="ECO:0000256" key="1">
    <source>
        <dbReference type="SAM" id="MobiDB-lite"/>
    </source>
</evidence>
<protein>
    <submittedName>
        <fullName evidence="2">Uncharacterized protein</fullName>
    </submittedName>
</protein>
<dbReference type="AlphaFoldDB" id="A0A833WYR2"/>
<organism evidence="2 3">
    <name type="scientific">Phytophthora infestans</name>
    <name type="common">Potato late blight agent</name>
    <name type="synonym">Botrytis infestans</name>
    <dbReference type="NCBI Taxonomy" id="4787"/>
    <lineage>
        <taxon>Eukaryota</taxon>
        <taxon>Sar</taxon>
        <taxon>Stramenopiles</taxon>
        <taxon>Oomycota</taxon>
        <taxon>Peronosporomycetes</taxon>
        <taxon>Peronosporales</taxon>
        <taxon>Peronosporaceae</taxon>
        <taxon>Phytophthora</taxon>
    </lineage>
</organism>
<dbReference type="Proteomes" id="UP000602510">
    <property type="component" value="Unassembled WGS sequence"/>
</dbReference>
<comment type="caution">
    <text evidence="2">The sequence shown here is derived from an EMBL/GenBank/DDBJ whole genome shotgun (WGS) entry which is preliminary data.</text>
</comment>
<feature type="region of interest" description="Disordered" evidence="1">
    <location>
        <begin position="1"/>
        <end position="22"/>
    </location>
</feature>
<reference evidence="2" key="1">
    <citation type="submission" date="2020-04" db="EMBL/GenBank/DDBJ databases">
        <title>Hybrid Assembly of Korean Phytophthora infestans isolates.</title>
        <authorList>
            <person name="Prokchorchik M."/>
            <person name="Lee Y."/>
            <person name="Seo J."/>
            <person name="Cho J.-H."/>
            <person name="Park Y.-E."/>
            <person name="Jang D.-C."/>
            <person name="Im J.-S."/>
            <person name="Choi J.-G."/>
            <person name="Park H.-J."/>
            <person name="Lee G.-B."/>
            <person name="Lee Y.-G."/>
            <person name="Hong S.-Y."/>
            <person name="Cho K."/>
            <person name="Sohn K.H."/>
        </authorList>
    </citation>
    <scope>NUCLEOTIDE SEQUENCE</scope>
    <source>
        <strain evidence="2">KR_1_A1</strain>
    </source>
</reference>
<evidence type="ECO:0000313" key="2">
    <source>
        <dbReference type="EMBL" id="KAF4042816.1"/>
    </source>
</evidence>
<dbReference type="EMBL" id="WSZM01000097">
    <property type="protein sequence ID" value="KAF4042816.1"/>
    <property type="molecule type" value="Genomic_DNA"/>
</dbReference>
<sequence>MKTSSDGVLGEAQQRLSHSGDDAVLDKQLDGLDTEMTQLTHEDAAVTQQNRVRRVRLDRVEQEQLAALLVDALGSYLRRGSDHAEQQRQRVFLQNPNK</sequence>